<dbReference type="Proteomes" id="UP000481643">
    <property type="component" value="Unassembled WGS sequence"/>
</dbReference>
<keyword evidence="1" id="KW-0472">Membrane</keyword>
<sequence length="141" mass="15830">MMMPQGKPLSKSQINSIAAGIGFLFAVAIFHLPLIIAELVYYTYFGSDGISVRGPVLTIMGSEKGGFVYYFILLAVLVYNVPNRNGWSEAIRDSGRTYSKTRRRFTIAITILLWYAIVWLLSWAFISGFSTLSMHLPSYTN</sequence>
<proteinExistence type="predicted"/>
<protein>
    <submittedName>
        <fullName evidence="2">Uncharacterized protein</fullName>
    </submittedName>
</protein>
<dbReference type="RefSeq" id="WP_151653545.1">
    <property type="nucleotide sequence ID" value="NZ_WBVX01000037.1"/>
</dbReference>
<keyword evidence="1" id="KW-0812">Transmembrane</keyword>
<gene>
    <name evidence="2" type="ORF">F9L08_24410</name>
</gene>
<organism evidence="2 3">
    <name type="scientific">Brucella tritici</name>
    <dbReference type="NCBI Taxonomy" id="94626"/>
    <lineage>
        <taxon>Bacteria</taxon>
        <taxon>Pseudomonadati</taxon>
        <taxon>Pseudomonadota</taxon>
        <taxon>Alphaproteobacteria</taxon>
        <taxon>Hyphomicrobiales</taxon>
        <taxon>Brucellaceae</taxon>
        <taxon>Brucella/Ochrobactrum group</taxon>
        <taxon>Brucella</taxon>
    </lineage>
</organism>
<evidence type="ECO:0000256" key="1">
    <source>
        <dbReference type="SAM" id="Phobius"/>
    </source>
</evidence>
<keyword evidence="1" id="KW-1133">Transmembrane helix</keyword>
<comment type="caution">
    <text evidence="2">The sequence shown here is derived from an EMBL/GenBank/DDBJ whole genome shotgun (WGS) entry which is preliminary data.</text>
</comment>
<name>A0A6L3Y6U6_9HYPH</name>
<feature type="transmembrane region" description="Helical" evidence="1">
    <location>
        <begin position="65"/>
        <end position="82"/>
    </location>
</feature>
<evidence type="ECO:0000313" key="3">
    <source>
        <dbReference type="Proteomes" id="UP000481643"/>
    </source>
</evidence>
<evidence type="ECO:0000313" key="2">
    <source>
        <dbReference type="EMBL" id="KAB2678068.1"/>
    </source>
</evidence>
<dbReference type="EMBL" id="WBVX01000037">
    <property type="protein sequence ID" value="KAB2678068.1"/>
    <property type="molecule type" value="Genomic_DNA"/>
</dbReference>
<feature type="transmembrane region" description="Helical" evidence="1">
    <location>
        <begin position="105"/>
        <end position="126"/>
    </location>
</feature>
<feature type="transmembrane region" description="Helical" evidence="1">
    <location>
        <begin position="21"/>
        <end position="45"/>
    </location>
</feature>
<reference evidence="2 3" key="1">
    <citation type="submission" date="2019-09" db="EMBL/GenBank/DDBJ databases">
        <title>Taxonomic organization of the family Brucellaceae based on a phylogenomic approach.</title>
        <authorList>
            <person name="Leclercq S."/>
            <person name="Cloeckaert A."/>
            <person name="Zygmunt M.S."/>
        </authorList>
    </citation>
    <scope>NUCLEOTIDE SEQUENCE [LARGE SCALE GENOMIC DNA]</scope>
    <source>
        <strain evidence="2 3">WS1830</strain>
    </source>
</reference>
<accession>A0A6L3Y6U6</accession>
<dbReference type="AlphaFoldDB" id="A0A6L3Y6U6"/>